<dbReference type="SUPFAM" id="SSF50978">
    <property type="entry name" value="WD40 repeat-like"/>
    <property type="match status" value="1"/>
</dbReference>
<comment type="caution">
    <text evidence="3">The sequence shown here is derived from an EMBL/GenBank/DDBJ whole genome shotgun (WGS) entry which is preliminary data.</text>
</comment>
<organism evidence="3 4">
    <name type="scientific">Myriangium duriaei CBS 260.36</name>
    <dbReference type="NCBI Taxonomy" id="1168546"/>
    <lineage>
        <taxon>Eukaryota</taxon>
        <taxon>Fungi</taxon>
        <taxon>Dikarya</taxon>
        <taxon>Ascomycota</taxon>
        <taxon>Pezizomycotina</taxon>
        <taxon>Dothideomycetes</taxon>
        <taxon>Dothideomycetidae</taxon>
        <taxon>Myriangiales</taxon>
        <taxon>Myriangiaceae</taxon>
        <taxon>Myriangium</taxon>
    </lineage>
</organism>
<name>A0A9P4JAM8_9PEZI</name>
<dbReference type="InterPro" id="IPR036047">
    <property type="entry name" value="F-box-like_dom_sf"/>
</dbReference>
<dbReference type="AlphaFoldDB" id="A0A9P4JAM8"/>
<dbReference type="InterPro" id="IPR036322">
    <property type="entry name" value="WD40_repeat_dom_sf"/>
</dbReference>
<evidence type="ECO:0000256" key="1">
    <source>
        <dbReference type="SAM" id="MobiDB-lite"/>
    </source>
</evidence>
<feature type="domain" description="F-box" evidence="2">
    <location>
        <begin position="26"/>
        <end position="72"/>
    </location>
</feature>
<dbReference type="InterPro" id="IPR001810">
    <property type="entry name" value="F-box_dom"/>
</dbReference>
<reference evidence="3" key="1">
    <citation type="journal article" date="2020" name="Stud. Mycol.">
        <title>101 Dothideomycetes genomes: a test case for predicting lifestyles and emergence of pathogens.</title>
        <authorList>
            <person name="Haridas S."/>
            <person name="Albert R."/>
            <person name="Binder M."/>
            <person name="Bloem J."/>
            <person name="Labutti K."/>
            <person name="Salamov A."/>
            <person name="Andreopoulos B."/>
            <person name="Baker S."/>
            <person name="Barry K."/>
            <person name="Bills G."/>
            <person name="Bluhm B."/>
            <person name="Cannon C."/>
            <person name="Castanera R."/>
            <person name="Culley D."/>
            <person name="Daum C."/>
            <person name="Ezra D."/>
            <person name="Gonzalez J."/>
            <person name="Henrissat B."/>
            <person name="Kuo A."/>
            <person name="Liang C."/>
            <person name="Lipzen A."/>
            <person name="Lutzoni F."/>
            <person name="Magnuson J."/>
            <person name="Mondo S."/>
            <person name="Nolan M."/>
            <person name="Ohm R."/>
            <person name="Pangilinan J."/>
            <person name="Park H.-J."/>
            <person name="Ramirez L."/>
            <person name="Alfaro M."/>
            <person name="Sun H."/>
            <person name="Tritt A."/>
            <person name="Yoshinaga Y."/>
            <person name="Zwiers L.-H."/>
            <person name="Turgeon B."/>
            <person name="Goodwin S."/>
            <person name="Spatafora J."/>
            <person name="Crous P."/>
            <person name="Grigoriev I."/>
        </authorList>
    </citation>
    <scope>NUCLEOTIDE SEQUENCE</scope>
    <source>
        <strain evidence="3">CBS 260.36</strain>
    </source>
</reference>
<sequence>MKRARDEEPSPYPGQLKRTRLDSRHTDRVSKLSHELTLRILSNLSVNDLAVCHRVSRHFRDLSSDSQLWKAHYYNRFVRPRAARIPSVRSDASGDAGQQLHFSSKLSKWLDEDKLVRKGRETNWKRQYKLRHNWAQGTCSVSEIPVSDTQSVPPLLVAMQDSTIILADRDDGLRAWGTTAGKGMLASLAWDEIPGHDAQSPPSALAVDMSKADSSGTKLAIGFQDGSFALFSLDHSARKFRSLYRHAASSNGMLSAVALSYPHLATMTATQLLSVYAFPSSPTSPTLIHSLHSTSVLPPLTLSIRPTPTSILIAISYALPSYLRGWTLGIQELHLDPATSALVSSRLATAHRPSSPSATEIHTLPTALSYSHPYLLAAHPDNTLSLYLVSSDAEGLRIAPPTRLWGHTSAVTGATIGGRGRAVSVTRGADEVRVWDLEGRVARAKAEAGDAGVRVVPARKDSGVVNKPCGLDGKIVEEDVCLSRGWVGFDEESVVLLKERAGCGQSLVVYDFA</sequence>
<dbReference type="SUPFAM" id="SSF81383">
    <property type="entry name" value="F-box domain"/>
    <property type="match status" value="1"/>
</dbReference>
<evidence type="ECO:0000313" key="3">
    <source>
        <dbReference type="EMBL" id="KAF2156190.1"/>
    </source>
</evidence>
<dbReference type="SMART" id="SM00256">
    <property type="entry name" value="FBOX"/>
    <property type="match status" value="1"/>
</dbReference>
<dbReference type="PROSITE" id="PS50181">
    <property type="entry name" value="FBOX"/>
    <property type="match status" value="1"/>
</dbReference>
<dbReference type="EMBL" id="ML996082">
    <property type="protein sequence ID" value="KAF2156190.1"/>
    <property type="molecule type" value="Genomic_DNA"/>
</dbReference>
<dbReference type="Pfam" id="PF25499">
    <property type="entry name" value="Beta-prop_pof12"/>
    <property type="match status" value="1"/>
</dbReference>
<dbReference type="Gene3D" id="1.20.1280.50">
    <property type="match status" value="1"/>
</dbReference>
<protein>
    <submittedName>
        <fullName evidence="3">F-box domain-containing protein</fullName>
    </submittedName>
</protein>
<accession>A0A9P4JAM8</accession>
<dbReference type="InterPro" id="IPR015943">
    <property type="entry name" value="WD40/YVTN_repeat-like_dom_sf"/>
</dbReference>
<evidence type="ECO:0000313" key="4">
    <source>
        <dbReference type="Proteomes" id="UP000799439"/>
    </source>
</evidence>
<dbReference type="OrthoDB" id="3219396at2759"/>
<proteinExistence type="predicted"/>
<feature type="region of interest" description="Disordered" evidence="1">
    <location>
        <begin position="1"/>
        <end position="26"/>
    </location>
</feature>
<gene>
    <name evidence="3" type="ORF">K461DRAFT_275305</name>
</gene>
<dbReference type="Proteomes" id="UP000799439">
    <property type="component" value="Unassembled WGS sequence"/>
</dbReference>
<dbReference type="Gene3D" id="2.130.10.10">
    <property type="entry name" value="YVTN repeat-like/Quinoprotein amine dehydrogenase"/>
    <property type="match status" value="1"/>
</dbReference>
<evidence type="ECO:0000259" key="2">
    <source>
        <dbReference type="PROSITE" id="PS50181"/>
    </source>
</evidence>
<keyword evidence="4" id="KW-1185">Reference proteome</keyword>
<dbReference type="Pfam" id="PF12937">
    <property type="entry name" value="F-box-like"/>
    <property type="match status" value="1"/>
</dbReference>